<comment type="caution">
    <text evidence="2">The sequence shown here is derived from an EMBL/GenBank/DDBJ whole genome shotgun (WGS) entry which is preliminary data.</text>
</comment>
<evidence type="ECO:0000313" key="3">
    <source>
        <dbReference type="Proteomes" id="UP000271272"/>
    </source>
</evidence>
<evidence type="ECO:0008006" key="4">
    <source>
        <dbReference type="Google" id="ProtNLM"/>
    </source>
</evidence>
<reference evidence="2 3" key="1">
    <citation type="submission" date="2018-11" db="EMBL/GenBank/DDBJ databases">
        <title>Genomes From Bacteria Associated with the Canine Oral Cavity: a Test Case for Automated Genome-Based Taxonomic Assignment.</title>
        <authorList>
            <person name="Coil D.A."/>
            <person name="Jospin G."/>
            <person name="Darling A.E."/>
            <person name="Wallis C."/>
            <person name="Davis I.J."/>
            <person name="Harris S."/>
            <person name="Eisen J.A."/>
            <person name="Holcombe L.J."/>
            <person name="O'Flynn C."/>
        </authorList>
    </citation>
    <scope>NUCLEOTIDE SEQUENCE [LARGE SCALE GENOMIC DNA]</scope>
    <source>
        <strain evidence="2 3">OH5050</strain>
    </source>
</reference>
<dbReference type="InterPro" id="IPR025855">
    <property type="entry name" value="Replic_Relax"/>
</dbReference>
<proteinExistence type="predicted"/>
<dbReference type="Pfam" id="PF13814">
    <property type="entry name" value="Replic_Relax"/>
    <property type="match status" value="1"/>
</dbReference>
<dbReference type="RefSeq" id="WP_124934553.1">
    <property type="nucleotide sequence ID" value="NZ_RQZC01000026.1"/>
</dbReference>
<feature type="region of interest" description="Disordered" evidence="1">
    <location>
        <begin position="110"/>
        <end position="130"/>
    </location>
</feature>
<keyword evidence="3" id="KW-1185">Reference proteome</keyword>
<feature type="compositionally biased region" description="Polar residues" evidence="1">
    <location>
        <begin position="110"/>
        <end position="123"/>
    </location>
</feature>
<protein>
    <recommendedName>
        <fullName evidence="4">Replication-relaxation</fullName>
    </recommendedName>
</protein>
<organism evidence="2 3">
    <name type="scientific">Actinomyces bowdenii</name>
    <dbReference type="NCBI Taxonomy" id="131109"/>
    <lineage>
        <taxon>Bacteria</taxon>
        <taxon>Bacillati</taxon>
        <taxon>Actinomycetota</taxon>
        <taxon>Actinomycetes</taxon>
        <taxon>Actinomycetales</taxon>
        <taxon>Actinomycetaceae</taxon>
        <taxon>Actinomyces</taxon>
    </lineage>
</organism>
<gene>
    <name evidence="2" type="ORF">EII10_11060</name>
</gene>
<sequence>MPGTTDTRRRIGRRQLQAIAEQLDTTDHDLLELLATHRYATTNQLAQIANLDGRWATQRSALRQTTRRLSRHHRLGLVDHLARRIGGVRAGSSGFIWHLREPGHRLIAQQNSTDHQPTGTGQTPAVAGRRRRHSEPSHAFLAHTLAIAQTRLIIESAARDAGGHLTLLATEPACWRSWILPSGTQRWLKPDLEAITTTAGGEEDHWLIEIDLGTENPARLLTKCHIYHDHLSSGAEQAANGGYYPQVVWLMNSTRRAEWLERQIQTDQYLMPGLFKIVASAEQLTRLIQQGP</sequence>
<name>A0A3P1USG5_9ACTO</name>
<dbReference type="Proteomes" id="UP000271272">
    <property type="component" value="Unassembled WGS sequence"/>
</dbReference>
<evidence type="ECO:0000313" key="2">
    <source>
        <dbReference type="EMBL" id="RRD24781.1"/>
    </source>
</evidence>
<evidence type="ECO:0000256" key="1">
    <source>
        <dbReference type="SAM" id="MobiDB-lite"/>
    </source>
</evidence>
<dbReference type="OrthoDB" id="4146863at2"/>
<accession>A0A3P1USG5</accession>
<dbReference type="EMBL" id="RQZC01000026">
    <property type="protein sequence ID" value="RRD24781.1"/>
    <property type="molecule type" value="Genomic_DNA"/>
</dbReference>
<dbReference type="AlphaFoldDB" id="A0A3P1USG5"/>